<accession>A0A6J5T7J5</accession>
<organism evidence="1">
    <name type="scientific">uncultured Caudovirales phage</name>
    <dbReference type="NCBI Taxonomy" id="2100421"/>
    <lineage>
        <taxon>Viruses</taxon>
        <taxon>Duplodnaviria</taxon>
        <taxon>Heunggongvirae</taxon>
        <taxon>Uroviricota</taxon>
        <taxon>Caudoviricetes</taxon>
        <taxon>Peduoviridae</taxon>
        <taxon>Maltschvirus</taxon>
        <taxon>Maltschvirus maltsch</taxon>
    </lineage>
</organism>
<sequence>MQNAITNLEFVKDSLNIAGAIEDFLWDEIAECEWDSVESIVNQLETASCNAGSWSGMIYTHDILERFQDIEWVNAIEQAIEDYQDACDEMPNLGKPFDLSSLVTFAVDWTASELANRLRSNGKAWVVTYAINSLDPKPMRVAFLDEWEAQEWVDDNVTERVQHIVDHSPYTISEYELESIRETEMSLVQIETERL</sequence>
<gene>
    <name evidence="1" type="ORF">UFOVP3_59</name>
</gene>
<dbReference type="EMBL" id="LR797814">
    <property type="protein sequence ID" value="CAB4240606.1"/>
    <property type="molecule type" value="Genomic_DNA"/>
</dbReference>
<name>A0A6J5T7J5_9CAUD</name>
<evidence type="ECO:0000313" key="1">
    <source>
        <dbReference type="EMBL" id="CAB4240606.1"/>
    </source>
</evidence>
<proteinExistence type="predicted"/>
<reference evidence="1" key="1">
    <citation type="submission" date="2020-05" db="EMBL/GenBank/DDBJ databases">
        <authorList>
            <person name="Chiriac C."/>
            <person name="Salcher M."/>
            <person name="Ghai R."/>
            <person name="Kavagutti S V."/>
        </authorList>
    </citation>
    <scope>NUCLEOTIDE SEQUENCE</scope>
</reference>
<protein>
    <submittedName>
        <fullName evidence="1">Uncharacterized protein</fullName>
    </submittedName>
</protein>